<sequence length="129" mass="13199">MESSVSSNSDCDGVASLEGCASSEVDEFVSSIEVDGKSNVEAFSTVEVVGTFSPVVGAKEPDNSRSKRSKGLEILASGVGSVVGDFMVLVFDVLGTFSFVEVSNEAQLFSLSCVILGVSATATIAVSEA</sequence>
<proteinExistence type="predicted"/>
<accession>A0A392NA46</accession>
<organism evidence="2 3">
    <name type="scientific">Trifolium medium</name>
    <dbReference type="NCBI Taxonomy" id="97028"/>
    <lineage>
        <taxon>Eukaryota</taxon>
        <taxon>Viridiplantae</taxon>
        <taxon>Streptophyta</taxon>
        <taxon>Embryophyta</taxon>
        <taxon>Tracheophyta</taxon>
        <taxon>Spermatophyta</taxon>
        <taxon>Magnoliopsida</taxon>
        <taxon>eudicotyledons</taxon>
        <taxon>Gunneridae</taxon>
        <taxon>Pentapetalae</taxon>
        <taxon>rosids</taxon>
        <taxon>fabids</taxon>
        <taxon>Fabales</taxon>
        <taxon>Fabaceae</taxon>
        <taxon>Papilionoideae</taxon>
        <taxon>50 kb inversion clade</taxon>
        <taxon>NPAAA clade</taxon>
        <taxon>Hologalegina</taxon>
        <taxon>IRL clade</taxon>
        <taxon>Trifolieae</taxon>
        <taxon>Trifolium</taxon>
    </lineage>
</organism>
<keyword evidence="3" id="KW-1185">Reference proteome</keyword>
<dbReference type="Proteomes" id="UP000265520">
    <property type="component" value="Unassembled WGS sequence"/>
</dbReference>
<name>A0A392NA46_9FABA</name>
<keyword evidence="1" id="KW-1133">Transmembrane helix</keyword>
<comment type="caution">
    <text evidence="2">The sequence shown here is derived from an EMBL/GenBank/DDBJ whole genome shotgun (WGS) entry which is preliminary data.</text>
</comment>
<reference evidence="2 3" key="1">
    <citation type="journal article" date="2018" name="Front. Plant Sci.">
        <title>Red Clover (Trifolium pratense) and Zigzag Clover (T. medium) - A Picture of Genomic Similarities and Differences.</title>
        <authorList>
            <person name="Dluhosova J."/>
            <person name="Istvanek J."/>
            <person name="Nedelnik J."/>
            <person name="Repkova J."/>
        </authorList>
    </citation>
    <scope>NUCLEOTIDE SEQUENCE [LARGE SCALE GENOMIC DNA]</scope>
    <source>
        <strain evidence="3">cv. 10/8</strain>
        <tissue evidence="2">Leaf</tissue>
    </source>
</reference>
<feature type="transmembrane region" description="Helical" evidence="1">
    <location>
        <begin position="74"/>
        <end position="100"/>
    </location>
</feature>
<evidence type="ECO:0000256" key="1">
    <source>
        <dbReference type="SAM" id="Phobius"/>
    </source>
</evidence>
<evidence type="ECO:0000313" key="2">
    <source>
        <dbReference type="EMBL" id="MCH96690.1"/>
    </source>
</evidence>
<feature type="transmembrane region" description="Helical" evidence="1">
    <location>
        <begin position="106"/>
        <end position="126"/>
    </location>
</feature>
<gene>
    <name evidence="2" type="ORF">A2U01_0017679</name>
</gene>
<dbReference type="EMBL" id="LXQA010032977">
    <property type="protein sequence ID" value="MCH96690.1"/>
    <property type="molecule type" value="Genomic_DNA"/>
</dbReference>
<protein>
    <submittedName>
        <fullName evidence="2">Uncharacterized protein</fullName>
    </submittedName>
</protein>
<evidence type="ECO:0000313" key="3">
    <source>
        <dbReference type="Proteomes" id="UP000265520"/>
    </source>
</evidence>
<keyword evidence="1" id="KW-0472">Membrane</keyword>
<dbReference type="AlphaFoldDB" id="A0A392NA46"/>
<keyword evidence="1" id="KW-0812">Transmembrane</keyword>